<evidence type="ECO:0000256" key="2">
    <source>
        <dbReference type="ARBA" id="ARBA00012758"/>
    </source>
</evidence>
<protein>
    <recommendedName>
        <fullName evidence="2">beta-fructofuranosidase</fullName>
        <ecNumber evidence="2">3.2.1.26</ecNumber>
    </recommendedName>
</protein>
<keyword evidence="3 6" id="KW-0378">Hydrolase</keyword>
<dbReference type="KEGG" id="pwn:QNH46_17515"/>
<dbReference type="GO" id="GO:0005975">
    <property type="term" value="P:carbohydrate metabolic process"/>
    <property type="evidence" value="ECO:0007669"/>
    <property type="project" value="InterPro"/>
</dbReference>
<evidence type="ECO:0000313" key="7">
    <source>
        <dbReference type="Proteomes" id="UP001177943"/>
    </source>
</evidence>
<dbReference type="RefSeq" id="WP_283925405.1">
    <property type="nucleotide sequence ID" value="NZ_CP126084.1"/>
</dbReference>
<evidence type="ECO:0000313" key="6">
    <source>
        <dbReference type="EMBL" id="WHX47919.1"/>
    </source>
</evidence>
<sequence length="479" mass="55345">MDLHEQRIAEANIYLNQYRDKISQSQYRQNYHFCTPVGWLNDPNGFIQYRGEYHLFYQFHPYKPYWGAMYWGHAKSKDLIHWEHLPVALAPSEAYDDHEKGGCFSGTAIEKDGRLYIFYTGTILQGEKVIQTQCLAISEDGVKFTKYAGNPIIEADYPGVTPENFRDPKVWEHNGRYHMIVGTSISGRGNALYYTSDNLVDWELSGPFVDYQGNYGTMWECPDFFRIGEKAVLLFSPMGLGETTTLYLIGTIDDATGKFRIESEEVIDYGFDFYAPQSILDHQGRRIMMAWQNGWDWMPWWKDFGPTSEMDQWCGAMSLSREVTLKGSQLSFRPIQEISQYMKNQYLFQEIFVWKEERLLTAEMSESFMLELDRTDLQGTLTLTIRNEQGVADQIVCSRTRVEYFNVNNPFGKTGKSMVAADNEPLLLYSDSCSLEIFGVESGKMFSVNNFMKKGKRIITVTSDSPNTIIRLNLSEIRN</sequence>
<name>A0AA95L094_9BACL</name>
<evidence type="ECO:0000259" key="5">
    <source>
        <dbReference type="Pfam" id="PF00251"/>
    </source>
</evidence>
<dbReference type="EMBL" id="CP126084">
    <property type="protein sequence ID" value="WHX47919.1"/>
    <property type="molecule type" value="Genomic_DNA"/>
</dbReference>
<reference evidence="6" key="1">
    <citation type="submission" date="2023-05" db="EMBL/GenBank/DDBJ databases">
        <title>Comparative genomics of Bacillaceae isolates and their secondary metabolite potential.</title>
        <authorList>
            <person name="Song L."/>
            <person name="Nielsen L.J."/>
            <person name="Mohite O."/>
            <person name="Xu X."/>
            <person name="Weber T."/>
            <person name="Kovacs A.T."/>
        </authorList>
    </citation>
    <scope>NUCLEOTIDE SEQUENCE</scope>
    <source>
        <strain evidence="6">B2_4</strain>
    </source>
</reference>
<evidence type="ECO:0000256" key="4">
    <source>
        <dbReference type="ARBA" id="ARBA00023295"/>
    </source>
</evidence>
<evidence type="ECO:0000256" key="1">
    <source>
        <dbReference type="ARBA" id="ARBA00009902"/>
    </source>
</evidence>
<dbReference type="Proteomes" id="UP001177943">
    <property type="component" value="Chromosome"/>
</dbReference>
<dbReference type="AlphaFoldDB" id="A0AA95L094"/>
<dbReference type="SMART" id="SM00640">
    <property type="entry name" value="Glyco_32"/>
    <property type="match status" value="1"/>
</dbReference>
<keyword evidence="4" id="KW-0326">Glycosidase</keyword>
<dbReference type="InterPro" id="IPR051214">
    <property type="entry name" value="GH32_Enzymes"/>
</dbReference>
<dbReference type="PANTHER" id="PTHR43101:SF1">
    <property type="entry name" value="BETA-FRUCTOSIDASE"/>
    <property type="match status" value="1"/>
</dbReference>
<evidence type="ECO:0000256" key="3">
    <source>
        <dbReference type="ARBA" id="ARBA00022801"/>
    </source>
</evidence>
<dbReference type="Gene3D" id="2.115.10.20">
    <property type="entry name" value="Glycosyl hydrolase domain, family 43"/>
    <property type="match status" value="1"/>
</dbReference>
<dbReference type="SUPFAM" id="SSF75005">
    <property type="entry name" value="Arabinanase/levansucrase/invertase"/>
    <property type="match status" value="1"/>
</dbReference>
<comment type="similarity">
    <text evidence="1">Belongs to the glycosyl hydrolase 32 family.</text>
</comment>
<dbReference type="Pfam" id="PF00251">
    <property type="entry name" value="Glyco_hydro_32N"/>
    <property type="match status" value="1"/>
</dbReference>
<organism evidence="6 7">
    <name type="scientific">Paenibacillus woosongensis</name>
    <dbReference type="NCBI Taxonomy" id="307580"/>
    <lineage>
        <taxon>Bacteria</taxon>
        <taxon>Bacillati</taxon>
        <taxon>Bacillota</taxon>
        <taxon>Bacilli</taxon>
        <taxon>Bacillales</taxon>
        <taxon>Paenibacillaceae</taxon>
        <taxon>Paenibacillus</taxon>
    </lineage>
</organism>
<dbReference type="EC" id="3.2.1.26" evidence="2"/>
<dbReference type="InterPro" id="IPR023296">
    <property type="entry name" value="Glyco_hydro_beta-prop_sf"/>
</dbReference>
<dbReference type="GO" id="GO:0004564">
    <property type="term" value="F:beta-fructofuranosidase activity"/>
    <property type="evidence" value="ECO:0007669"/>
    <property type="project" value="UniProtKB-EC"/>
</dbReference>
<dbReference type="PANTHER" id="PTHR43101">
    <property type="entry name" value="BETA-FRUCTOSIDASE"/>
    <property type="match status" value="1"/>
</dbReference>
<dbReference type="CDD" id="cd08996">
    <property type="entry name" value="GH32_FFase"/>
    <property type="match status" value="1"/>
</dbReference>
<dbReference type="InterPro" id="IPR001362">
    <property type="entry name" value="Glyco_hydro_32"/>
</dbReference>
<accession>A0AA95L094</accession>
<feature type="domain" description="Glycosyl hydrolase family 32 N-terminal" evidence="5">
    <location>
        <begin position="32"/>
        <end position="334"/>
    </location>
</feature>
<proteinExistence type="inferred from homology"/>
<gene>
    <name evidence="6" type="ORF">QNH46_17515</name>
</gene>
<dbReference type="InterPro" id="IPR013148">
    <property type="entry name" value="Glyco_hydro_32_N"/>
</dbReference>